<evidence type="ECO:0000313" key="6">
    <source>
        <dbReference type="Proteomes" id="UP000199518"/>
    </source>
</evidence>
<name>A0A1I3DB45_9PLAN</name>
<dbReference type="SUPFAM" id="SSF51735">
    <property type="entry name" value="NAD(P)-binding Rossmann-fold domains"/>
    <property type="match status" value="1"/>
</dbReference>
<dbReference type="PANTHER" id="PTHR44196:SF1">
    <property type="entry name" value="DEHYDROGENASE_REDUCTASE SDR FAMILY MEMBER 7B"/>
    <property type="match status" value="1"/>
</dbReference>
<keyword evidence="2" id="KW-0560">Oxidoreductase</keyword>
<dbReference type="STRING" id="1576369.SAMN05421753_103156"/>
<dbReference type="Proteomes" id="UP000199518">
    <property type="component" value="Unassembled WGS sequence"/>
</dbReference>
<dbReference type="PRINTS" id="PR00081">
    <property type="entry name" value="GDHRDH"/>
</dbReference>
<comment type="similarity">
    <text evidence="1 3">Belongs to the short-chain dehydrogenases/reductases (SDR) family.</text>
</comment>
<protein>
    <submittedName>
        <fullName evidence="5">Short-chain dehydrogenase</fullName>
    </submittedName>
</protein>
<dbReference type="FunFam" id="3.40.50.720:FF:000084">
    <property type="entry name" value="Short-chain dehydrogenase reductase"/>
    <property type="match status" value="1"/>
</dbReference>
<evidence type="ECO:0000256" key="1">
    <source>
        <dbReference type="ARBA" id="ARBA00006484"/>
    </source>
</evidence>
<evidence type="ECO:0000259" key="4">
    <source>
        <dbReference type="SMART" id="SM00822"/>
    </source>
</evidence>
<dbReference type="InterPro" id="IPR002347">
    <property type="entry name" value="SDR_fam"/>
</dbReference>
<proteinExistence type="inferred from homology"/>
<sequence length="344" mass="37408">MNSKLKQAMTLGGLALASGLIARHAFRQARWFDYRGKVAVVTGGSRGLGLVLARELVDRGARVAITARTQTDLDAALLELRDRGGDVTAIACDVRDPVAVEAMIADVLNTFGTIDVLFNVAGIIEVGPLDAMTLDDFQNSMATNCWGALHTALTVLPEMRRRRTGRIVNVASLGGKRAVPHLLPYAASKFALVGLSNGLRTELAKEGILVTTICPSLMNTGSPRNAIFKGQNRKEYAWFSIGDSLPGMSMDARRAALQILRACQYGDREVIVHEPWNIAIRLQSLTPGLTQELLCWMDRVLPEMGGIGQRAARGYESQSTLSESWLTARSQQAAVENNEMRPHP</sequence>
<dbReference type="Gene3D" id="3.40.50.720">
    <property type="entry name" value="NAD(P)-binding Rossmann-like Domain"/>
    <property type="match status" value="1"/>
</dbReference>
<reference evidence="6" key="1">
    <citation type="submission" date="2016-10" db="EMBL/GenBank/DDBJ databases">
        <authorList>
            <person name="Varghese N."/>
            <person name="Submissions S."/>
        </authorList>
    </citation>
    <scope>NUCLEOTIDE SEQUENCE [LARGE SCALE GENOMIC DNA]</scope>
    <source>
        <strain evidence="6">DSM 26348</strain>
    </source>
</reference>
<organism evidence="5 6">
    <name type="scientific">Planctomicrobium piriforme</name>
    <dbReference type="NCBI Taxonomy" id="1576369"/>
    <lineage>
        <taxon>Bacteria</taxon>
        <taxon>Pseudomonadati</taxon>
        <taxon>Planctomycetota</taxon>
        <taxon>Planctomycetia</taxon>
        <taxon>Planctomycetales</taxon>
        <taxon>Planctomycetaceae</taxon>
        <taxon>Planctomicrobium</taxon>
    </lineage>
</organism>
<feature type="domain" description="Ketoreductase" evidence="4">
    <location>
        <begin position="37"/>
        <end position="226"/>
    </location>
</feature>
<evidence type="ECO:0000313" key="5">
    <source>
        <dbReference type="EMBL" id="SFH83711.1"/>
    </source>
</evidence>
<dbReference type="OrthoDB" id="151996at2"/>
<dbReference type="InterPro" id="IPR036291">
    <property type="entry name" value="NAD(P)-bd_dom_sf"/>
</dbReference>
<evidence type="ECO:0000256" key="3">
    <source>
        <dbReference type="RuleBase" id="RU000363"/>
    </source>
</evidence>
<evidence type="ECO:0000256" key="2">
    <source>
        <dbReference type="ARBA" id="ARBA00023002"/>
    </source>
</evidence>
<dbReference type="PROSITE" id="PS00061">
    <property type="entry name" value="ADH_SHORT"/>
    <property type="match status" value="1"/>
</dbReference>
<gene>
    <name evidence="5" type="ORF">SAMN05421753_103156</name>
</gene>
<dbReference type="RefSeq" id="WP_092048177.1">
    <property type="nucleotide sequence ID" value="NZ_FOQD01000003.1"/>
</dbReference>
<accession>A0A1I3DB45</accession>
<dbReference type="CDD" id="cd05233">
    <property type="entry name" value="SDR_c"/>
    <property type="match status" value="1"/>
</dbReference>
<dbReference type="GO" id="GO:0016020">
    <property type="term" value="C:membrane"/>
    <property type="evidence" value="ECO:0007669"/>
    <property type="project" value="TreeGrafter"/>
</dbReference>
<dbReference type="EMBL" id="FOQD01000003">
    <property type="protein sequence ID" value="SFH83711.1"/>
    <property type="molecule type" value="Genomic_DNA"/>
</dbReference>
<dbReference type="AlphaFoldDB" id="A0A1I3DB45"/>
<dbReference type="Pfam" id="PF00106">
    <property type="entry name" value="adh_short"/>
    <property type="match status" value="1"/>
</dbReference>
<dbReference type="PANTHER" id="PTHR44196">
    <property type="entry name" value="DEHYDROGENASE/REDUCTASE SDR FAMILY MEMBER 7B"/>
    <property type="match status" value="1"/>
</dbReference>
<dbReference type="InterPro" id="IPR057326">
    <property type="entry name" value="KR_dom"/>
</dbReference>
<dbReference type="InterPro" id="IPR020904">
    <property type="entry name" value="Sc_DH/Rdtase_CS"/>
</dbReference>
<dbReference type="GO" id="GO:0016491">
    <property type="term" value="F:oxidoreductase activity"/>
    <property type="evidence" value="ECO:0007669"/>
    <property type="project" value="UniProtKB-KW"/>
</dbReference>
<dbReference type="PRINTS" id="PR00080">
    <property type="entry name" value="SDRFAMILY"/>
</dbReference>
<keyword evidence="6" id="KW-1185">Reference proteome</keyword>
<dbReference type="SMART" id="SM00822">
    <property type="entry name" value="PKS_KR"/>
    <property type="match status" value="1"/>
</dbReference>